<name>X1V3H8_9ZZZZ</name>
<dbReference type="EMBL" id="BARW01025070">
    <property type="protein sequence ID" value="GAI99179.1"/>
    <property type="molecule type" value="Genomic_DNA"/>
</dbReference>
<comment type="caution">
    <text evidence="1">The sequence shown here is derived from an EMBL/GenBank/DDBJ whole genome shotgun (WGS) entry which is preliminary data.</text>
</comment>
<accession>X1V3H8</accession>
<evidence type="ECO:0000313" key="1">
    <source>
        <dbReference type="EMBL" id="GAI99179.1"/>
    </source>
</evidence>
<organism evidence="1">
    <name type="scientific">marine sediment metagenome</name>
    <dbReference type="NCBI Taxonomy" id="412755"/>
    <lineage>
        <taxon>unclassified sequences</taxon>
        <taxon>metagenomes</taxon>
        <taxon>ecological metagenomes</taxon>
    </lineage>
</organism>
<dbReference type="AlphaFoldDB" id="X1V3H8"/>
<feature type="non-terminal residue" evidence="1">
    <location>
        <position position="1"/>
    </location>
</feature>
<gene>
    <name evidence="1" type="ORF">S12H4_41187</name>
</gene>
<sequence>DEVANMIDEQLKLVDTNYWELHSSLDLKPVRVTLLSPGMAGKTHYPGV</sequence>
<proteinExistence type="predicted"/>
<reference evidence="1" key="1">
    <citation type="journal article" date="2014" name="Front. Microbiol.">
        <title>High frequency of phylogenetically diverse reductive dehalogenase-homologous genes in deep subseafloor sedimentary metagenomes.</title>
        <authorList>
            <person name="Kawai M."/>
            <person name="Futagami T."/>
            <person name="Toyoda A."/>
            <person name="Takaki Y."/>
            <person name="Nishi S."/>
            <person name="Hori S."/>
            <person name="Arai W."/>
            <person name="Tsubouchi T."/>
            <person name="Morono Y."/>
            <person name="Uchiyama I."/>
            <person name="Ito T."/>
            <person name="Fujiyama A."/>
            <person name="Inagaki F."/>
            <person name="Takami H."/>
        </authorList>
    </citation>
    <scope>NUCLEOTIDE SEQUENCE</scope>
    <source>
        <strain evidence="1">Expedition CK06-06</strain>
    </source>
</reference>
<protein>
    <submittedName>
        <fullName evidence="1">Uncharacterized protein</fullName>
    </submittedName>
</protein>